<dbReference type="InterPro" id="IPR006860">
    <property type="entry name" value="FecR"/>
</dbReference>
<feature type="domain" description="FecR protein" evidence="2">
    <location>
        <begin position="155"/>
        <end position="247"/>
    </location>
</feature>
<dbReference type="PANTHER" id="PTHR30273">
    <property type="entry name" value="PERIPLASMIC SIGNAL SENSOR AND SIGMA FACTOR ACTIVATOR FECR-RELATED"/>
    <property type="match status" value="1"/>
</dbReference>
<keyword evidence="1" id="KW-0472">Membrane</keyword>
<evidence type="ECO:0000313" key="5">
    <source>
        <dbReference type="Proteomes" id="UP001597361"/>
    </source>
</evidence>
<keyword evidence="1" id="KW-0812">Transmembrane</keyword>
<name>A0ABW4VKP3_9BACT</name>
<dbReference type="PANTHER" id="PTHR30273:SF2">
    <property type="entry name" value="PROTEIN FECR"/>
    <property type="match status" value="1"/>
</dbReference>
<feature type="domain" description="Protein FecR C-terminal" evidence="3">
    <location>
        <begin position="295"/>
        <end position="362"/>
    </location>
</feature>
<protein>
    <submittedName>
        <fullName evidence="4">FecR family protein</fullName>
    </submittedName>
</protein>
<accession>A0ABW4VKP3</accession>
<proteinExistence type="predicted"/>
<dbReference type="PIRSF" id="PIRSF018266">
    <property type="entry name" value="FecR"/>
    <property type="match status" value="1"/>
</dbReference>
<reference evidence="5" key="1">
    <citation type="journal article" date="2019" name="Int. J. Syst. Evol. Microbiol.">
        <title>The Global Catalogue of Microorganisms (GCM) 10K type strain sequencing project: providing services to taxonomists for standard genome sequencing and annotation.</title>
        <authorList>
            <consortium name="The Broad Institute Genomics Platform"/>
            <consortium name="The Broad Institute Genome Sequencing Center for Infectious Disease"/>
            <person name="Wu L."/>
            <person name="Ma J."/>
        </authorList>
    </citation>
    <scope>NUCLEOTIDE SEQUENCE [LARGE SCALE GENOMIC DNA]</scope>
    <source>
        <strain evidence="5">CGMCC 1.15180</strain>
    </source>
</reference>
<dbReference type="InterPro" id="IPR032508">
    <property type="entry name" value="FecR_C"/>
</dbReference>
<feature type="transmembrane region" description="Helical" evidence="1">
    <location>
        <begin position="107"/>
        <end position="130"/>
    </location>
</feature>
<dbReference type="RefSeq" id="WP_376883528.1">
    <property type="nucleotide sequence ID" value="NZ_JBHUHR010000012.1"/>
</dbReference>
<dbReference type="InterPro" id="IPR012373">
    <property type="entry name" value="Ferrdict_sens_TM"/>
</dbReference>
<dbReference type="Gene3D" id="2.60.120.1440">
    <property type="match status" value="1"/>
</dbReference>
<sequence length="365" mass="41551">MEKQFRNIEEFLADSSFRHWVLHEKEVRSLYWDAWVKANPDKAGLLQEAKELVWALEGNTPELEEDSENRIWDAITDNMEVPDILDGDSLGSKDDKLERESKSFRSVLGYTPIRIAMILIASVISAFLVLNSSNFFPKSNDSLTEVLEDNWVTKTTNKGEKKKIHLPDGSKVIMNSDSELKYKTGFGQQHRELILVGEAYFEVSSDTLLPFSVQSKNLHTVALGTSFTVSSFPDKKKQEVKLFTGKVSVEHKNEDGYLTHAIYLIPGEEALLTNHDFKKVLFDTEKALLWTQGILFFEETPLPEVVEVLERWYGVEISVSGKGIANSKVTGEFRKDNLENVLRSIAYSSAFDFNIDKKKVIIKMK</sequence>
<keyword evidence="1" id="KW-1133">Transmembrane helix</keyword>
<keyword evidence="5" id="KW-1185">Reference proteome</keyword>
<evidence type="ECO:0000256" key="1">
    <source>
        <dbReference type="SAM" id="Phobius"/>
    </source>
</evidence>
<dbReference type="Proteomes" id="UP001597361">
    <property type="component" value="Unassembled WGS sequence"/>
</dbReference>
<organism evidence="4 5">
    <name type="scientific">Belliella marina</name>
    <dbReference type="NCBI Taxonomy" id="1644146"/>
    <lineage>
        <taxon>Bacteria</taxon>
        <taxon>Pseudomonadati</taxon>
        <taxon>Bacteroidota</taxon>
        <taxon>Cytophagia</taxon>
        <taxon>Cytophagales</taxon>
        <taxon>Cyclobacteriaceae</taxon>
        <taxon>Belliella</taxon>
    </lineage>
</organism>
<dbReference type="Pfam" id="PF04773">
    <property type="entry name" value="FecR"/>
    <property type="match status" value="1"/>
</dbReference>
<evidence type="ECO:0000259" key="3">
    <source>
        <dbReference type="Pfam" id="PF16344"/>
    </source>
</evidence>
<comment type="caution">
    <text evidence="4">The sequence shown here is derived from an EMBL/GenBank/DDBJ whole genome shotgun (WGS) entry which is preliminary data.</text>
</comment>
<dbReference type="EMBL" id="JBHUHR010000012">
    <property type="protein sequence ID" value="MFD2033838.1"/>
    <property type="molecule type" value="Genomic_DNA"/>
</dbReference>
<dbReference type="Pfam" id="PF16344">
    <property type="entry name" value="FecR_C"/>
    <property type="match status" value="1"/>
</dbReference>
<gene>
    <name evidence="4" type="ORF">ACFSKL_03495</name>
</gene>
<evidence type="ECO:0000313" key="4">
    <source>
        <dbReference type="EMBL" id="MFD2033838.1"/>
    </source>
</evidence>
<evidence type="ECO:0000259" key="2">
    <source>
        <dbReference type="Pfam" id="PF04773"/>
    </source>
</evidence>
<dbReference type="Gene3D" id="3.55.50.30">
    <property type="match status" value="1"/>
</dbReference>